<feature type="signal peptide" evidence="5">
    <location>
        <begin position="1"/>
        <end position="18"/>
    </location>
</feature>
<dbReference type="InterPro" id="IPR052210">
    <property type="entry name" value="LysM1-like"/>
</dbReference>
<evidence type="ECO:0000313" key="8">
    <source>
        <dbReference type="Proteomes" id="UP000326565"/>
    </source>
</evidence>
<sequence length="385" mass="42196">MPPLYSLLALVLISFAIGQPHNAPLVSAAAQVLGPSSTPTFTVTPTPYTPSPIESITSVFTPNPAQSGLPSDCRGFYQATSGDTCQSILSRFKYITEKQLHEWNPVLKNDCSGFWAGYYYCVAAYPEDGVPPVPSVLTATPSPRERNITSNCKAWYQVIDNSNCKDILNKFGTFTKKDFVAWNPTIREDCSGLKRGYWYCVAVQDTPATHIVPWQPLESPKFYPRQPNVAMNCNKWWLVSRGQTCETVAYLNSISLDDFFKWNPDVGVPHCNNLLADYEVCVGVAPDPTSTSTVNSTTTIQPTTTSPGAVSTPTPIQPGMIAGCTRFYYVKRGDNCWAISVKVGIDLDDFLHWNPAVGADCSKLFPGFYVCIGISGQQTTITGFA</sequence>
<dbReference type="OrthoDB" id="5985073at2759"/>
<keyword evidence="3" id="KW-0843">Virulence</keyword>
<dbReference type="PROSITE" id="PS51782">
    <property type="entry name" value="LYSM"/>
    <property type="match status" value="4"/>
</dbReference>
<organism evidence="7 8">
    <name type="scientific">Aspergillus leporis</name>
    <dbReference type="NCBI Taxonomy" id="41062"/>
    <lineage>
        <taxon>Eukaryota</taxon>
        <taxon>Fungi</taxon>
        <taxon>Dikarya</taxon>
        <taxon>Ascomycota</taxon>
        <taxon>Pezizomycotina</taxon>
        <taxon>Eurotiomycetes</taxon>
        <taxon>Eurotiomycetidae</taxon>
        <taxon>Eurotiales</taxon>
        <taxon>Aspergillaceae</taxon>
        <taxon>Aspergillus</taxon>
        <taxon>Aspergillus subgen. Circumdati</taxon>
    </lineage>
</organism>
<evidence type="ECO:0000256" key="5">
    <source>
        <dbReference type="SAM" id="SignalP"/>
    </source>
</evidence>
<dbReference type="InterPro" id="IPR036779">
    <property type="entry name" value="LysM_dom_sf"/>
</dbReference>
<feature type="region of interest" description="Disordered" evidence="4">
    <location>
        <begin position="292"/>
        <end position="312"/>
    </location>
</feature>
<dbReference type="EMBL" id="ML732197">
    <property type="protein sequence ID" value="KAB8075217.1"/>
    <property type="molecule type" value="Genomic_DNA"/>
</dbReference>
<evidence type="ECO:0000259" key="6">
    <source>
        <dbReference type="PROSITE" id="PS51782"/>
    </source>
</evidence>
<feature type="compositionally biased region" description="Low complexity" evidence="4">
    <location>
        <begin position="292"/>
        <end position="307"/>
    </location>
</feature>
<feature type="domain" description="LysM" evidence="6">
    <location>
        <begin position="326"/>
        <end position="372"/>
    </location>
</feature>
<feature type="chain" id="PRO_5025072086" description="LysM domain-containing protein" evidence="5">
    <location>
        <begin position="19"/>
        <end position="385"/>
    </location>
</feature>
<dbReference type="PANTHER" id="PTHR34997:SF2">
    <property type="entry name" value="LYSM DOMAIN-CONTAINING PROTEIN-RELATED"/>
    <property type="match status" value="1"/>
</dbReference>
<dbReference type="CDD" id="cd00118">
    <property type="entry name" value="LysM"/>
    <property type="match status" value="1"/>
</dbReference>
<dbReference type="InterPro" id="IPR018392">
    <property type="entry name" value="LysM"/>
</dbReference>
<evidence type="ECO:0000256" key="2">
    <source>
        <dbReference type="ARBA" id="ARBA00022729"/>
    </source>
</evidence>
<dbReference type="GO" id="GO:0008061">
    <property type="term" value="F:chitin binding"/>
    <property type="evidence" value="ECO:0007669"/>
    <property type="project" value="UniProtKB-KW"/>
</dbReference>
<evidence type="ECO:0000256" key="4">
    <source>
        <dbReference type="SAM" id="MobiDB-lite"/>
    </source>
</evidence>
<dbReference type="AlphaFoldDB" id="A0A5N5X547"/>
<accession>A0A5N5X547</accession>
<keyword evidence="8" id="KW-1185">Reference proteome</keyword>
<feature type="domain" description="LysM" evidence="6">
    <location>
        <begin position="75"/>
        <end position="122"/>
    </location>
</feature>
<protein>
    <recommendedName>
        <fullName evidence="6">LysM domain-containing protein</fullName>
    </recommendedName>
</protein>
<evidence type="ECO:0000313" key="7">
    <source>
        <dbReference type="EMBL" id="KAB8075217.1"/>
    </source>
</evidence>
<dbReference type="Gene3D" id="3.10.350.10">
    <property type="entry name" value="LysM domain"/>
    <property type="match status" value="4"/>
</dbReference>
<proteinExistence type="predicted"/>
<keyword evidence="1" id="KW-0147">Chitin-binding</keyword>
<dbReference type="Proteomes" id="UP000326565">
    <property type="component" value="Unassembled WGS sequence"/>
</dbReference>
<feature type="domain" description="LysM" evidence="6">
    <location>
        <begin position="154"/>
        <end position="201"/>
    </location>
</feature>
<feature type="domain" description="LysM" evidence="6">
    <location>
        <begin position="235"/>
        <end position="282"/>
    </location>
</feature>
<evidence type="ECO:0000256" key="3">
    <source>
        <dbReference type="ARBA" id="ARBA00023026"/>
    </source>
</evidence>
<evidence type="ECO:0000256" key="1">
    <source>
        <dbReference type="ARBA" id="ARBA00022669"/>
    </source>
</evidence>
<dbReference type="PANTHER" id="PTHR34997">
    <property type="entry name" value="AM15"/>
    <property type="match status" value="1"/>
</dbReference>
<gene>
    <name evidence="7" type="ORF">BDV29DRAFT_155828</name>
</gene>
<dbReference type="SUPFAM" id="SSF54106">
    <property type="entry name" value="LysM domain"/>
    <property type="match status" value="3"/>
</dbReference>
<reference evidence="7 8" key="1">
    <citation type="submission" date="2019-04" db="EMBL/GenBank/DDBJ databases">
        <title>Friends and foes A comparative genomics study of 23 Aspergillus species from section Flavi.</title>
        <authorList>
            <consortium name="DOE Joint Genome Institute"/>
            <person name="Kjaerbolling I."/>
            <person name="Vesth T."/>
            <person name="Frisvad J.C."/>
            <person name="Nybo J.L."/>
            <person name="Theobald S."/>
            <person name="Kildgaard S."/>
            <person name="Isbrandt T."/>
            <person name="Kuo A."/>
            <person name="Sato A."/>
            <person name="Lyhne E.K."/>
            <person name="Kogle M.E."/>
            <person name="Wiebenga A."/>
            <person name="Kun R.S."/>
            <person name="Lubbers R.J."/>
            <person name="Makela M.R."/>
            <person name="Barry K."/>
            <person name="Chovatia M."/>
            <person name="Clum A."/>
            <person name="Daum C."/>
            <person name="Haridas S."/>
            <person name="He G."/>
            <person name="LaButti K."/>
            <person name="Lipzen A."/>
            <person name="Mondo S."/>
            <person name="Riley R."/>
            <person name="Salamov A."/>
            <person name="Simmons B.A."/>
            <person name="Magnuson J.K."/>
            <person name="Henrissat B."/>
            <person name="Mortensen U.H."/>
            <person name="Larsen T.O."/>
            <person name="Devries R.P."/>
            <person name="Grigoriev I.V."/>
            <person name="Machida M."/>
            <person name="Baker S.E."/>
            <person name="Andersen M.R."/>
        </authorList>
    </citation>
    <scope>NUCLEOTIDE SEQUENCE [LARGE SCALE GENOMIC DNA]</scope>
    <source>
        <strain evidence="7 8">CBS 151.66</strain>
    </source>
</reference>
<name>A0A5N5X547_9EURO</name>
<keyword evidence="2 5" id="KW-0732">Signal</keyword>
<dbReference type="SMART" id="SM00257">
    <property type="entry name" value="LysM"/>
    <property type="match status" value="3"/>
</dbReference>
<dbReference type="Pfam" id="PF01476">
    <property type="entry name" value="LysM"/>
    <property type="match status" value="2"/>
</dbReference>